<sequence>LNKGLTEAAAELMVNSVSSSTLKQYECSLKQWYSFTKEKGHDMFNTNTSIIIEFLTKRFQEGAKYGTLNSDKSAIALITAQQFSSDKLISRFMRGVFKKRPTKPKYETTWNVDKVLDFIQELPNNDSLQLKELAGKTATLLVLTTAHRLQTMAVIDIDNIIFTESQIEIRIPSLIKTSKPGNFQPNMVLPFLKDNERLCVAKSLLKYLEITKPIRGDRKNLFISNVKPHKPITAQTLSHWIKAFLKKAGVDTDIFSAYSTKHAAVSKAFSKGVDIDTIRRTAGWSKKSNTFNKFYNRPINT</sequence>
<dbReference type="InterPro" id="IPR013762">
    <property type="entry name" value="Integrase-like_cat_sf"/>
</dbReference>
<protein>
    <recommendedName>
        <fullName evidence="3">Tyr recombinase domain-containing protein</fullName>
    </recommendedName>
</protein>
<dbReference type="PANTHER" id="PTHR35617">
    <property type="entry name" value="PHAGE_INTEGRASE DOMAIN-CONTAINING PROTEIN"/>
    <property type="match status" value="1"/>
</dbReference>
<dbReference type="InterPro" id="IPR002104">
    <property type="entry name" value="Integrase_catalytic"/>
</dbReference>
<keyword evidence="2" id="KW-0233">DNA recombination</keyword>
<dbReference type="SUPFAM" id="SSF56349">
    <property type="entry name" value="DNA breaking-rejoining enzymes"/>
    <property type="match status" value="1"/>
</dbReference>
<dbReference type="Gene3D" id="1.10.443.10">
    <property type="entry name" value="Intergrase catalytic core"/>
    <property type="match status" value="1"/>
</dbReference>
<dbReference type="InterPro" id="IPR010998">
    <property type="entry name" value="Integrase_recombinase_N"/>
</dbReference>
<dbReference type="PROSITE" id="PS51898">
    <property type="entry name" value="TYR_RECOMBINASE"/>
    <property type="match status" value="1"/>
</dbReference>
<feature type="domain" description="Tyr recombinase" evidence="3">
    <location>
        <begin position="102"/>
        <end position="301"/>
    </location>
</feature>
<dbReference type="InterPro" id="IPR011010">
    <property type="entry name" value="DNA_brk_join_enz"/>
</dbReference>
<dbReference type="EMBL" id="GL440227">
    <property type="protein sequence ID" value="EFN66122.1"/>
    <property type="molecule type" value="Genomic_DNA"/>
</dbReference>
<dbReference type="GO" id="GO:0006310">
    <property type="term" value="P:DNA recombination"/>
    <property type="evidence" value="ECO:0007669"/>
    <property type="project" value="UniProtKB-KW"/>
</dbReference>
<keyword evidence="5" id="KW-1185">Reference proteome</keyword>
<dbReference type="Gene3D" id="1.10.150.130">
    <property type="match status" value="1"/>
</dbReference>
<evidence type="ECO:0000313" key="4">
    <source>
        <dbReference type="EMBL" id="EFN66122.1"/>
    </source>
</evidence>
<evidence type="ECO:0000313" key="5">
    <source>
        <dbReference type="Proteomes" id="UP000000311"/>
    </source>
</evidence>
<dbReference type="CDD" id="cd00397">
    <property type="entry name" value="DNA_BRE_C"/>
    <property type="match status" value="1"/>
</dbReference>
<dbReference type="GO" id="GO:0003677">
    <property type="term" value="F:DNA binding"/>
    <property type="evidence" value="ECO:0007669"/>
    <property type="project" value="UniProtKB-KW"/>
</dbReference>
<gene>
    <name evidence="4" type="ORF">EAG_10643</name>
</gene>
<dbReference type="Pfam" id="PF00589">
    <property type="entry name" value="Phage_integrase"/>
    <property type="match status" value="1"/>
</dbReference>
<feature type="non-terminal residue" evidence="4">
    <location>
        <position position="1"/>
    </location>
</feature>
<dbReference type="AlphaFoldDB" id="E2AKC4"/>
<dbReference type="Proteomes" id="UP000000311">
    <property type="component" value="Unassembled WGS sequence"/>
</dbReference>
<accession>E2AKC4</accession>
<dbReference type="GO" id="GO:0015074">
    <property type="term" value="P:DNA integration"/>
    <property type="evidence" value="ECO:0007669"/>
    <property type="project" value="InterPro"/>
</dbReference>
<dbReference type="OrthoDB" id="7699712at2759"/>
<dbReference type="OMA" id="QAGWANE"/>
<reference evidence="4 5" key="1">
    <citation type="journal article" date="2010" name="Science">
        <title>Genomic comparison of the ants Camponotus floridanus and Harpegnathos saltator.</title>
        <authorList>
            <person name="Bonasio R."/>
            <person name="Zhang G."/>
            <person name="Ye C."/>
            <person name="Mutti N.S."/>
            <person name="Fang X."/>
            <person name="Qin N."/>
            <person name="Donahue G."/>
            <person name="Yang P."/>
            <person name="Li Q."/>
            <person name="Li C."/>
            <person name="Zhang P."/>
            <person name="Huang Z."/>
            <person name="Berger S.L."/>
            <person name="Reinberg D."/>
            <person name="Wang J."/>
            <person name="Liebig J."/>
        </authorList>
    </citation>
    <scope>NUCLEOTIDE SEQUENCE [LARGE SCALE GENOMIC DNA]</scope>
    <source>
        <strain evidence="5">C129</strain>
    </source>
</reference>
<proteinExistence type="predicted"/>
<dbReference type="PANTHER" id="PTHR35617:SF3">
    <property type="entry name" value="CORE-BINDING (CB) DOMAIN-CONTAINING PROTEIN"/>
    <property type="match status" value="1"/>
</dbReference>
<organism evidence="5">
    <name type="scientific">Camponotus floridanus</name>
    <name type="common">Florida carpenter ant</name>
    <dbReference type="NCBI Taxonomy" id="104421"/>
    <lineage>
        <taxon>Eukaryota</taxon>
        <taxon>Metazoa</taxon>
        <taxon>Ecdysozoa</taxon>
        <taxon>Arthropoda</taxon>
        <taxon>Hexapoda</taxon>
        <taxon>Insecta</taxon>
        <taxon>Pterygota</taxon>
        <taxon>Neoptera</taxon>
        <taxon>Endopterygota</taxon>
        <taxon>Hymenoptera</taxon>
        <taxon>Apocrita</taxon>
        <taxon>Aculeata</taxon>
        <taxon>Formicoidea</taxon>
        <taxon>Formicidae</taxon>
        <taxon>Formicinae</taxon>
        <taxon>Camponotus</taxon>
    </lineage>
</organism>
<feature type="non-terminal residue" evidence="4">
    <location>
        <position position="301"/>
    </location>
</feature>
<dbReference type="InParanoid" id="E2AKC4"/>
<keyword evidence="1" id="KW-0238">DNA-binding</keyword>
<name>E2AKC4_CAMFO</name>
<evidence type="ECO:0000259" key="3">
    <source>
        <dbReference type="PROSITE" id="PS51898"/>
    </source>
</evidence>
<evidence type="ECO:0000256" key="2">
    <source>
        <dbReference type="ARBA" id="ARBA00023172"/>
    </source>
</evidence>
<evidence type="ECO:0000256" key="1">
    <source>
        <dbReference type="ARBA" id="ARBA00023125"/>
    </source>
</evidence>